<name>A0A2S6CJN4_9PEZI</name>
<proteinExistence type="predicted"/>
<keyword evidence="3" id="KW-1185">Reference proteome</keyword>
<feature type="compositionally biased region" description="Pro residues" evidence="1">
    <location>
        <begin position="322"/>
        <end position="332"/>
    </location>
</feature>
<sequence length="332" mass="38505">MVGYYNRKRTRAEEQKKENQARRVERRQQQLEHETAKDDPYYVPEGKGRKTNDFFLKYGLRERHYTLRDFQHFPPIVFWREQNVVPEEWDTETMAEKRKQLNHMLLSSDQVGWEEWGNMALFFTRAVQGIFTPSELVNRLEIFTWEQDVPERQPSLEPATYSAPASVYSESPDASARNNSSVSESRIPTDEPELENAEDFERECEQTTVLESDDIEEQSFTFGRAVYQGVNFTGHGTRDLTGDLTGHSTRDGNGHSTGDNTRDSTGIVPPQTTNHAHSPADPHRWMSDDRVLQMSNRERALFAERRLQGQPNFSEIRGVDDIPPPHPLFQEE</sequence>
<protein>
    <submittedName>
        <fullName evidence="2">Uncharacterized protein</fullName>
    </submittedName>
</protein>
<evidence type="ECO:0000313" key="2">
    <source>
        <dbReference type="EMBL" id="PPJ59946.1"/>
    </source>
</evidence>
<feature type="region of interest" description="Disordered" evidence="1">
    <location>
        <begin position="1"/>
        <end position="45"/>
    </location>
</feature>
<organism evidence="2 3">
    <name type="scientific">Cercospora berteroae</name>
    <dbReference type="NCBI Taxonomy" id="357750"/>
    <lineage>
        <taxon>Eukaryota</taxon>
        <taxon>Fungi</taxon>
        <taxon>Dikarya</taxon>
        <taxon>Ascomycota</taxon>
        <taxon>Pezizomycotina</taxon>
        <taxon>Dothideomycetes</taxon>
        <taxon>Dothideomycetidae</taxon>
        <taxon>Mycosphaerellales</taxon>
        <taxon>Mycosphaerellaceae</taxon>
        <taxon>Cercospora</taxon>
    </lineage>
</organism>
<evidence type="ECO:0000313" key="3">
    <source>
        <dbReference type="Proteomes" id="UP000237631"/>
    </source>
</evidence>
<feature type="compositionally biased region" description="Basic and acidic residues" evidence="1">
    <location>
        <begin position="11"/>
        <end position="45"/>
    </location>
</feature>
<gene>
    <name evidence="2" type="ORF">CBER1_09894</name>
</gene>
<feature type="compositionally biased region" description="Polar residues" evidence="1">
    <location>
        <begin position="176"/>
        <end position="186"/>
    </location>
</feature>
<dbReference type="AlphaFoldDB" id="A0A2S6CJN4"/>
<feature type="compositionally biased region" description="Acidic residues" evidence="1">
    <location>
        <begin position="190"/>
        <end position="202"/>
    </location>
</feature>
<feature type="region of interest" description="Disordered" evidence="1">
    <location>
        <begin position="151"/>
        <end position="215"/>
    </location>
</feature>
<feature type="region of interest" description="Disordered" evidence="1">
    <location>
        <begin position="309"/>
        <end position="332"/>
    </location>
</feature>
<comment type="caution">
    <text evidence="2">The sequence shown here is derived from an EMBL/GenBank/DDBJ whole genome shotgun (WGS) entry which is preliminary data.</text>
</comment>
<reference evidence="3" key="1">
    <citation type="journal article" date="2017" name="bioRxiv">
        <title>Conservation of a gene cluster reveals novel cercosporin biosynthetic mechanisms and extends production to the genus Colletotrichum.</title>
        <authorList>
            <person name="de Jonge R."/>
            <person name="Ebert M.K."/>
            <person name="Huitt-Roehl C.R."/>
            <person name="Pal P."/>
            <person name="Suttle J.C."/>
            <person name="Spanner R.E."/>
            <person name="Neubauer J.D."/>
            <person name="Jurick W.M.II."/>
            <person name="Stott K.A."/>
            <person name="Secor G.A."/>
            <person name="Thomma B.P.H.J."/>
            <person name="Van de Peer Y."/>
            <person name="Townsend C.A."/>
            <person name="Bolton M.D."/>
        </authorList>
    </citation>
    <scope>NUCLEOTIDE SEQUENCE [LARGE SCALE GENOMIC DNA]</scope>
    <source>
        <strain evidence="3">CBS538.71</strain>
    </source>
</reference>
<evidence type="ECO:0000256" key="1">
    <source>
        <dbReference type="SAM" id="MobiDB-lite"/>
    </source>
</evidence>
<accession>A0A2S6CJN4</accession>
<dbReference type="OrthoDB" id="10649022at2759"/>
<dbReference type="EMBL" id="PNEN01000324">
    <property type="protein sequence ID" value="PPJ59946.1"/>
    <property type="molecule type" value="Genomic_DNA"/>
</dbReference>
<feature type="region of interest" description="Disordered" evidence="1">
    <location>
        <begin position="241"/>
        <end position="284"/>
    </location>
</feature>
<dbReference type="Proteomes" id="UP000237631">
    <property type="component" value="Unassembled WGS sequence"/>
</dbReference>
<feature type="compositionally biased region" description="Basic residues" evidence="1">
    <location>
        <begin position="1"/>
        <end position="10"/>
    </location>
</feature>